<evidence type="ECO:0000259" key="15">
    <source>
        <dbReference type="PROSITE" id="PS50865"/>
    </source>
</evidence>
<evidence type="ECO:0000256" key="5">
    <source>
        <dbReference type="ARBA" id="ARBA00022741"/>
    </source>
</evidence>
<sequence>MNIDWDKLQKDGKLEDPNIQNIINEVKQQFIEEKMRKCQEKNQEVQQNSENKERNILEQIALDQLEEEETQKKLEESKSIQNSQSSQSKNTNTKLCQNCKQQDKKVSSCAGCKEVYYCSVECQKADWKNHKKPCQIKQEEIKEIQRLEEKKKKKNIDWFEKIDNCGQGNFSVIQKMKEISTGKIYAIKVIEKKRLKQLGKEKDIIMEKHVLKKLSGSPYVIELFDTFSDELCLYMQMEFVDGGELWNYCRIFGLIGTSLVRYFFAKLLVALEFIHSKGIIHRDIKTENVLVTKDDKNIKFCDFGTSRDALDDSIQGAGTGRPGKKMFEHFVGTPNFMAPECVRNKASEYSSDIFSLGGLVFQLQTGFPPFLGRSEYLIFLQSEKQDPIFQEELWQNQDDLKDLILKMMKKEMTERITIPEIKKHPYFKNIDWGNLPTYEESLQKFTKEERFFQNIKGDLISNFNDLNEKADMVDKKFKEWEQKLETIDEFDEQEKGQILKRLQFMHKQAKQMFNIEEFFWQDFQLADKGNQKKDQSDDDEDDDDNDEDDQNQNKDKKIK</sequence>
<dbReference type="GeneID" id="7842971"/>
<keyword evidence="9" id="KW-0067">ATP-binding</keyword>
<evidence type="ECO:0000256" key="12">
    <source>
        <dbReference type="PROSITE-ProRule" id="PRU00134"/>
    </source>
</evidence>
<dbReference type="GO" id="GO:0035556">
    <property type="term" value="P:intracellular signal transduction"/>
    <property type="evidence" value="ECO:0007669"/>
    <property type="project" value="TreeGrafter"/>
</dbReference>
<dbReference type="InterPro" id="IPR002893">
    <property type="entry name" value="Znf_MYND"/>
</dbReference>
<dbReference type="RefSeq" id="XP_001019850.1">
    <property type="nucleotide sequence ID" value="XM_001019850.1"/>
</dbReference>
<proteinExistence type="predicted"/>
<dbReference type="PROSITE" id="PS01360">
    <property type="entry name" value="ZF_MYND_1"/>
    <property type="match status" value="1"/>
</dbReference>
<evidence type="ECO:0000256" key="6">
    <source>
        <dbReference type="ARBA" id="ARBA00022771"/>
    </source>
</evidence>
<dbReference type="InterPro" id="IPR000719">
    <property type="entry name" value="Prot_kinase_dom"/>
</dbReference>
<dbReference type="PROSITE" id="PS00108">
    <property type="entry name" value="PROTEIN_KINASE_ST"/>
    <property type="match status" value="1"/>
</dbReference>
<keyword evidence="2" id="KW-0723">Serine/threonine-protein kinase</keyword>
<comment type="catalytic activity">
    <reaction evidence="11">
        <text>L-seryl-[protein] + ATP = O-phospho-L-seryl-[protein] + ADP + H(+)</text>
        <dbReference type="Rhea" id="RHEA:17989"/>
        <dbReference type="Rhea" id="RHEA-COMP:9863"/>
        <dbReference type="Rhea" id="RHEA-COMP:11604"/>
        <dbReference type="ChEBI" id="CHEBI:15378"/>
        <dbReference type="ChEBI" id="CHEBI:29999"/>
        <dbReference type="ChEBI" id="CHEBI:30616"/>
        <dbReference type="ChEBI" id="CHEBI:83421"/>
        <dbReference type="ChEBI" id="CHEBI:456216"/>
        <dbReference type="EC" id="2.7.11.1"/>
    </reaction>
</comment>
<evidence type="ECO:0000313" key="17">
    <source>
        <dbReference type="Proteomes" id="UP000009168"/>
    </source>
</evidence>
<dbReference type="KEGG" id="tet:TTHERM_00139680"/>
<feature type="domain" description="Protein kinase" evidence="14">
    <location>
        <begin position="159"/>
        <end position="427"/>
    </location>
</feature>
<dbReference type="PANTHER" id="PTHR24356">
    <property type="entry name" value="SERINE/THREONINE-PROTEIN KINASE"/>
    <property type="match status" value="1"/>
</dbReference>
<comment type="catalytic activity">
    <reaction evidence="10">
        <text>L-threonyl-[protein] + ATP = O-phospho-L-threonyl-[protein] + ADP + H(+)</text>
        <dbReference type="Rhea" id="RHEA:46608"/>
        <dbReference type="Rhea" id="RHEA-COMP:11060"/>
        <dbReference type="Rhea" id="RHEA-COMP:11605"/>
        <dbReference type="ChEBI" id="CHEBI:15378"/>
        <dbReference type="ChEBI" id="CHEBI:30013"/>
        <dbReference type="ChEBI" id="CHEBI:30616"/>
        <dbReference type="ChEBI" id="CHEBI:61977"/>
        <dbReference type="ChEBI" id="CHEBI:456216"/>
        <dbReference type="EC" id="2.7.11.1"/>
    </reaction>
</comment>
<evidence type="ECO:0000256" key="7">
    <source>
        <dbReference type="ARBA" id="ARBA00022777"/>
    </source>
</evidence>
<accession>I7MFC0</accession>
<dbReference type="AlphaFoldDB" id="I7MFC0"/>
<dbReference type="EMBL" id="GG662639">
    <property type="protein sequence ID" value="EAR99605.1"/>
    <property type="molecule type" value="Genomic_DNA"/>
</dbReference>
<evidence type="ECO:0000256" key="9">
    <source>
        <dbReference type="ARBA" id="ARBA00022840"/>
    </source>
</evidence>
<organism evidence="16 17">
    <name type="scientific">Tetrahymena thermophila (strain SB210)</name>
    <dbReference type="NCBI Taxonomy" id="312017"/>
    <lineage>
        <taxon>Eukaryota</taxon>
        <taxon>Sar</taxon>
        <taxon>Alveolata</taxon>
        <taxon>Ciliophora</taxon>
        <taxon>Intramacronucleata</taxon>
        <taxon>Oligohymenophorea</taxon>
        <taxon>Hymenostomatida</taxon>
        <taxon>Tetrahymenina</taxon>
        <taxon>Tetrahymenidae</taxon>
        <taxon>Tetrahymena</taxon>
    </lineage>
</organism>
<dbReference type="GO" id="GO:0004674">
    <property type="term" value="F:protein serine/threonine kinase activity"/>
    <property type="evidence" value="ECO:0007669"/>
    <property type="project" value="UniProtKB-KW"/>
</dbReference>
<keyword evidence="17" id="KW-1185">Reference proteome</keyword>
<dbReference type="Gene3D" id="6.10.140.2220">
    <property type="match status" value="1"/>
</dbReference>
<keyword evidence="3" id="KW-0808">Transferase</keyword>
<keyword evidence="4" id="KW-0479">Metal-binding</keyword>
<keyword evidence="7 16" id="KW-0418">Kinase</keyword>
<dbReference type="STRING" id="312017.I7MFC0"/>
<evidence type="ECO:0000256" key="1">
    <source>
        <dbReference type="ARBA" id="ARBA00012513"/>
    </source>
</evidence>
<evidence type="ECO:0000256" key="2">
    <source>
        <dbReference type="ARBA" id="ARBA00022527"/>
    </source>
</evidence>
<dbReference type="InterPro" id="IPR050236">
    <property type="entry name" value="Ser_Thr_kinase_AGC"/>
</dbReference>
<dbReference type="InterPro" id="IPR011009">
    <property type="entry name" value="Kinase-like_dom_sf"/>
</dbReference>
<gene>
    <name evidence="16" type="ORF">TTHERM_00139680</name>
</gene>
<feature type="region of interest" description="Disordered" evidence="13">
    <location>
        <begin position="41"/>
        <end position="91"/>
    </location>
</feature>
<evidence type="ECO:0000256" key="8">
    <source>
        <dbReference type="ARBA" id="ARBA00022833"/>
    </source>
</evidence>
<dbReference type="GO" id="GO:0008270">
    <property type="term" value="F:zinc ion binding"/>
    <property type="evidence" value="ECO:0007669"/>
    <property type="project" value="UniProtKB-KW"/>
</dbReference>
<dbReference type="EC" id="2.7.11.1" evidence="1"/>
<dbReference type="SUPFAM" id="SSF56112">
    <property type="entry name" value="Protein kinase-like (PK-like)"/>
    <property type="match status" value="1"/>
</dbReference>
<dbReference type="OMA" id="MQMEYVE"/>
<dbReference type="InParanoid" id="I7MFC0"/>
<dbReference type="PROSITE" id="PS50865">
    <property type="entry name" value="ZF_MYND_2"/>
    <property type="match status" value="1"/>
</dbReference>
<reference evidence="17" key="1">
    <citation type="journal article" date="2006" name="PLoS Biol.">
        <title>Macronuclear genome sequence of the ciliate Tetrahymena thermophila, a model eukaryote.</title>
        <authorList>
            <person name="Eisen J.A."/>
            <person name="Coyne R.S."/>
            <person name="Wu M."/>
            <person name="Wu D."/>
            <person name="Thiagarajan M."/>
            <person name="Wortman J.R."/>
            <person name="Badger J.H."/>
            <person name="Ren Q."/>
            <person name="Amedeo P."/>
            <person name="Jones K.M."/>
            <person name="Tallon L.J."/>
            <person name="Delcher A.L."/>
            <person name="Salzberg S.L."/>
            <person name="Silva J.C."/>
            <person name="Haas B.J."/>
            <person name="Majoros W.H."/>
            <person name="Farzad M."/>
            <person name="Carlton J.M."/>
            <person name="Smith R.K. Jr."/>
            <person name="Garg J."/>
            <person name="Pearlman R.E."/>
            <person name="Karrer K.M."/>
            <person name="Sun L."/>
            <person name="Manning G."/>
            <person name="Elde N.C."/>
            <person name="Turkewitz A.P."/>
            <person name="Asai D.J."/>
            <person name="Wilkes D.E."/>
            <person name="Wang Y."/>
            <person name="Cai H."/>
            <person name="Collins K."/>
            <person name="Stewart B.A."/>
            <person name="Lee S.R."/>
            <person name="Wilamowska K."/>
            <person name="Weinberg Z."/>
            <person name="Ruzzo W.L."/>
            <person name="Wloga D."/>
            <person name="Gaertig J."/>
            <person name="Frankel J."/>
            <person name="Tsao C.-C."/>
            <person name="Gorovsky M.A."/>
            <person name="Keeling P.J."/>
            <person name="Waller R.F."/>
            <person name="Patron N.J."/>
            <person name="Cherry J.M."/>
            <person name="Stover N.A."/>
            <person name="Krieger C.J."/>
            <person name="del Toro C."/>
            <person name="Ryder H.F."/>
            <person name="Williamson S.C."/>
            <person name="Barbeau R.A."/>
            <person name="Hamilton E.P."/>
            <person name="Orias E."/>
        </authorList>
    </citation>
    <scope>NUCLEOTIDE SEQUENCE [LARGE SCALE GENOMIC DNA]</scope>
    <source>
        <strain evidence="17">SB210</strain>
    </source>
</reference>
<name>I7MFC0_TETTS</name>
<dbReference type="PROSITE" id="PS50011">
    <property type="entry name" value="PROTEIN_KINASE_DOM"/>
    <property type="match status" value="1"/>
</dbReference>
<dbReference type="GO" id="GO:0005524">
    <property type="term" value="F:ATP binding"/>
    <property type="evidence" value="ECO:0007669"/>
    <property type="project" value="UniProtKB-KW"/>
</dbReference>
<evidence type="ECO:0000256" key="4">
    <source>
        <dbReference type="ARBA" id="ARBA00022723"/>
    </source>
</evidence>
<dbReference type="OrthoDB" id="347657at2759"/>
<dbReference type="Pfam" id="PF01753">
    <property type="entry name" value="zf-MYND"/>
    <property type="match status" value="1"/>
</dbReference>
<keyword evidence="5" id="KW-0547">Nucleotide-binding</keyword>
<evidence type="ECO:0000259" key="14">
    <source>
        <dbReference type="PROSITE" id="PS50011"/>
    </source>
</evidence>
<dbReference type="PANTHER" id="PTHR24356:SF163">
    <property type="entry name" value="3-PHOSPHOINOSITIDE-DEPENDENT PROTEIN KINASE 1-RELATED"/>
    <property type="match status" value="1"/>
</dbReference>
<dbReference type="Gene3D" id="1.10.510.10">
    <property type="entry name" value="Transferase(Phosphotransferase) domain 1"/>
    <property type="match status" value="1"/>
</dbReference>
<dbReference type="Gene3D" id="3.30.200.20">
    <property type="entry name" value="Phosphorylase Kinase, domain 1"/>
    <property type="match status" value="1"/>
</dbReference>
<dbReference type="SMART" id="SM00220">
    <property type="entry name" value="S_TKc"/>
    <property type="match status" value="1"/>
</dbReference>
<feature type="compositionally biased region" description="Low complexity" evidence="13">
    <location>
        <begin position="79"/>
        <end position="91"/>
    </location>
</feature>
<feature type="domain" description="MYND-type" evidence="15">
    <location>
        <begin position="96"/>
        <end position="134"/>
    </location>
</feature>
<evidence type="ECO:0000256" key="11">
    <source>
        <dbReference type="ARBA" id="ARBA00048679"/>
    </source>
</evidence>
<dbReference type="HOGENOM" id="CLU_487932_0_0_1"/>
<feature type="region of interest" description="Disordered" evidence="13">
    <location>
        <begin position="529"/>
        <end position="559"/>
    </location>
</feature>
<dbReference type="Proteomes" id="UP000009168">
    <property type="component" value="Unassembled WGS sequence"/>
</dbReference>
<protein>
    <recommendedName>
        <fullName evidence="1">non-specific serine/threonine protein kinase</fullName>
        <ecNumber evidence="1">2.7.11.1</ecNumber>
    </recommendedName>
</protein>
<dbReference type="InterPro" id="IPR008271">
    <property type="entry name" value="Ser/Thr_kinase_AS"/>
</dbReference>
<evidence type="ECO:0000313" key="16">
    <source>
        <dbReference type="EMBL" id="EAR99605.1"/>
    </source>
</evidence>
<evidence type="ECO:0000256" key="10">
    <source>
        <dbReference type="ARBA" id="ARBA00047899"/>
    </source>
</evidence>
<evidence type="ECO:0000256" key="13">
    <source>
        <dbReference type="SAM" id="MobiDB-lite"/>
    </source>
</evidence>
<dbReference type="Pfam" id="PF00069">
    <property type="entry name" value="Pkinase"/>
    <property type="match status" value="1"/>
</dbReference>
<keyword evidence="8" id="KW-0862">Zinc</keyword>
<keyword evidence="6 12" id="KW-0863">Zinc-finger</keyword>
<dbReference type="eggNOG" id="KOG0592">
    <property type="taxonomic scope" value="Eukaryota"/>
</dbReference>
<dbReference type="SUPFAM" id="SSF144232">
    <property type="entry name" value="HIT/MYND zinc finger-like"/>
    <property type="match status" value="1"/>
</dbReference>
<feature type="compositionally biased region" description="Acidic residues" evidence="13">
    <location>
        <begin position="536"/>
        <end position="550"/>
    </location>
</feature>
<evidence type="ECO:0000256" key="3">
    <source>
        <dbReference type="ARBA" id="ARBA00022679"/>
    </source>
</evidence>